<evidence type="ECO:0000313" key="2">
    <source>
        <dbReference type="EMBL" id="RAP73603.1"/>
    </source>
</evidence>
<protein>
    <submittedName>
        <fullName evidence="2">Pyridoxamine 5'-phosphate oxidase family protein</fullName>
    </submittedName>
</protein>
<dbReference type="PANTHER" id="PTHR42815:SF2">
    <property type="entry name" value="FAD-BINDING, PUTATIVE (AFU_ORTHOLOGUE AFUA_6G07600)-RELATED"/>
    <property type="match status" value="1"/>
</dbReference>
<name>A0A328TVS7_9BACL</name>
<dbReference type="Proteomes" id="UP000249260">
    <property type="component" value="Unassembled WGS sequence"/>
</dbReference>
<reference evidence="2 3" key="1">
    <citation type="submission" date="2018-06" db="EMBL/GenBank/DDBJ databases">
        <title>Paenibacillus montanisoli sp. nov., isolated from mountain area soil.</title>
        <authorList>
            <person name="Wu M."/>
        </authorList>
    </citation>
    <scope>NUCLEOTIDE SEQUENCE [LARGE SCALE GENOMIC DNA]</scope>
    <source>
        <strain evidence="2 3">RA17</strain>
    </source>
</reference>
<keyword evidence="3" id="KW-1185">Reference proteome</keyword>
<feature type="domain" description="Pyridoxamine 5'-phosphate oxidase N-terminal" evidence="1">
    <location>
        <begin position="38"/>
        <end position="157"/>
    </location>
</feature>
<sequence length="213" mass="23854">MNVNEIRDQDPIDTEEELRQLIGYPSELASRKTIHSIDRHCADFISRSPFLVISSSDRLGRCDASPRGDQPGFVLIQDEHRLIIPERPGNKRIDTLRNILMNPYVGLLFLIPGLGETLRINGRASLMKQAELLEQLAVNGRKPLLAISVEVEECFIHCAKAFIRSGLWEPGSWSDKAALPSASRIIADHADLPGTDAEAIARRLEEGYSQRLY</sequence>
<comment type="caution">
    <text evidence="2">The sequence shown here is derived from an EMBL/GenBank/DDBJ whole genome shotgun (WGS) entry which is preliminary data.</text>
</comment>
<proteinExistence type="predicted"/>
<gene>
    <name evidence="2" type="ORF">DL346_25355</name>
</gene>
<dbReference type="InterPro" id="IPR024029">
    <property type="entry name" value="Pyridox_Oxase_FMN-dep"/>
</dbReference>
<dbReference type="PANTHER" id="PTHR42815">
    <property type="entry name" value="FAD-BINDING, PUTATIVE (AFU_ORTHOLOGUE AFUA_6G07600)-RELATED"/>
    <property type="match status" value="1"/>
</dbReference>
<dbReference type="NCBIfam" id="TIGR04025">
    <property type="entry name" value="PPOX_FMN_DR2398"/>
    <property type="match status" value="1"/>
</dbReference>
<accession>A0A328TVS7</accession>
<evidence type="ECO:0000259" key="1">
    <source>
        <dbReference type="Pfam" id="PF01243"/>
    </source>
</evidence>
<organism evidence="2 3">
    <name type="scientific">Paenibacillus montanisoli</name>
    <dbReference type="NCBI Taxonomy" id="2081970"/>
    <lineage>
        <taxon>Bacteria</taxon>
        <taxon>Bacillati</taxon>
        <taxon>Bacillota</taxon>
        <taxon>Bacilli</taxon>
        <taxon>Bacillales</taxon>
        <taxon>Paenibacillaceae</taxon>
        <taxon>Paenibacillus</taxon>
    </lineage>
</organism>
<dbReference type="EMBL" id="QLUW01000006">
    <property type="protein sequence ID" value="RAP73603.1"/>
    <property type="molecule type" value="Genomic_DNA"/>
</dbReference>
<dbReference type="AlphaFoldDB" id="A0A328TVS7"/>
<dbReference type="Pfam" id="PF01243">
    <property type="entry name" value="PNPOx_N"/>
    <property type="match status" value="1"/>
</dbReference>
<dbReference type="SUPFAM" id="SSF50475">
    <property type="entry name" value="FMN-binding split barrel"/>
    <property type="match status" value="1"/>
</dbReference>
<dbReference type="InterPro" id="IPR012349">
    <property type="entry name" value="Split_barrel_FMN-bd"/>
</dbReference>
<evidence type="ECO:0000313" key="3">
    <source>
        <dbReference type="Proteomes" id="UP000249260"/>
    </source>
</evidence>
<dbReference type="OrthoDB" id="9796486at2"/>
<dbReference type="Gene3D" id="2.30.110.10">
    <property type="entry name" value="Electron Transport, Fmn-binding Protein, Chain A"/>
    <property type="match status" value="1"/>
</dbReference>
<dbReference type="InterPro" id="IPR011576">
    <property type="entry name" value="Pyridox_Oxase_N"/>
</dbReference>
<dbReference type="RefSeq" id="WP_112885186.1">
    <property type="nucleotide sequence ID" value="NZ_QLUW01000006.1"/>
</dbReference>